<dbReference type="PROSITE" id="PS00036">
    <property type="entry name" value="BZIP_BASIC"/>
    <property type="match status" value="1"/>
</dbReference>
<evidence type="ECO:0000313" key="4">
    <source>
        <dbReference type="Proteomes" id="UP001444661"/>
    </source>
</evidence>
<proteinExistence type="predicted"/>
<feature type="domain" description="BZIP" evidence="2">
    <location>
        <begin position="67"/>
        <end position="80"/>
    </location>
</feature>
<sequence>MPREASNSRDSPRKGGHKKSKKSKKSPGVTERLAANEPSNGMVDAAAVQRQREAAARDAIEEVPADREANRQSQQQARQRQREYVAGLEKKVAEHERRGVQATIEVQQAARAVAATNQKLLALLRIHGVHDAEIDAFLGEPAPEKKEAAPVDSHGLVEPAARRHTSLRSVDSSAAGMPTGQRPLPGTRPLPAPESKETPPASTPRVASQLPHETSGGGVSSRETGGCEQKGAVCSSSPRTTQPAAGASQELPGQETSCDTAAGIISELHGLDDLSKARTFLGCTTRGPCSVRNMRLFELMDRTE</sequence>
<feature type="region of interest" description="Disordered" evidence="1">
    <location>
        <begin position="1"/>
        <end position="83"/>
    </location>
</feature>
<dbReference type="Proteomes" id="UP001444661">
    <property type="component" value="Unassembled WGS sequence"/>
</dbReference>
<feature type="compositionally biased region" description="Basic and acidic residues" evidence="1">
    <location>
        <begin position="50"/>
        <end position="70"/>
    </location>
</feature>
<evidence type="ECO:0000313" key="3">
    <source>
        <dbReference type="EMBL" id="KAK8043397.1"/>
    </source>
</evidence>
<keyword evidence="4" id="KW-1185">Reference proteome</keyword>
<gene>
    <name evidence="3" type="ORF">PG993_005827</name>
</gene>
<dbReference type="InterPro" id="IPR004827">
    <property type="entry name" value="bZIP"/>
</dbReference>
<feature type="region of interest" description="Disordered" evidence="1">
    <location>
        <begin position="144"/>
        <end position="255"/>
    </location>
</feature>
<dbReference type="PANTHER" id="PTHR42070:SF1">
    <property type="entry name" value="FILAMENT ASSOCIATED PROTEIN, PUTATIVE (AFU_ORTHOLOGUE AFUA_8G06630)-RELATED"/>
    <property type="match status" value="1"/>
</dbReference>
<evidence type="ECO:0000256" key="1">
    <source>
        <dbReference type="SAM" id="MobiDB-lite"/>
    </source>
</evidence>
<name>A0ABR1T9W9_9PEZI</name>
<accession>A0ABR1T9W9</accession>
<feature type="compositionally biased region" description="Basic residues" evidence="1">
    <location>
        <begin position="14"/>
        <end position="25"/>
    </location>
</feature>
<comment type="caution">
    <text evidence="3">The sequence shown here is derived from an EMBL/GenBank/DDBJ whole genome shotgun (WGS) entry which is preliminary data.</text>
</comment>
<reference evidence="3 4" key="1">
    <citation type="submission" date="2023-01" db="EMBL/GenBank/DDBJ databases">
        <title>Analysis of 21 Apiospora genomes using comparative genomics revels a genus with tremendous synthesis potential of carbohydrate active enzymes and secondary metabolites.</title>
        <authorList>
            <person name="Sorensen T."/>
        </authorList>
    </citation>
    <scope>NUCLEOTIDE SEQUENCE [LARGE SCALE GENOMIC DNA]</scope>
    <source>
        <strain evidence="3 4">CBS 33761</strain>
    </source>
</reference>
<dbReference type="PANTHER" id="PTHR42070">
    <property type="entry name" value="FILAMENT ASSOCIATED PROTEIN, PUTATIVE (AFU_ORTHOLOGUE AFUA_8G06630)-RELATED"/>
    <property type="match status" value="1"/>
</dbReference>
<evidence type="ECO:0000259" key="2">
    <source>
        <dbReference type="PROSITE" id="PS00036"/>
    </source>
</evidence>
<dbReference type="EMBL" id="JAQQWK010000004">
    <property type="protein sequence ID" value="KAK8043397.1"/>
    <property type="molecule type" value="Genomic_DNA"/>
</dbReference>
<protein>
    <recommendedName>
        <fullName evidence="2">BZIP domain-containing protein</fullName>
    </recommendedName>
</protein>
<organism evidence="3 4">
    <name type="scientific">Apiospora rasikravindrae</name>
    <dbReference type="NCBI Taxonomy" id="990691"/>
    <lineage>
        <taxon>Eukaryota</taxon>
        <taxon>Fungi</taxon>
        <taxon>Dikarya</taxon>
        <taxon>Ascomycota</taxon>
        <taxon>Pezizomycotina</taxon>
        <taxon>Sordariomycetes</taxon>
        <taxon>Xylariomycetidae</taxon>
        <taxon>Amphisphaeriales</taxon>
        <taxon>Apiosporaceae</taxon>
        <taxon>Apiospora</taxon>
    </lineage>
</organism>
<feature type="compositionally biased region" description="Polar residues" evidence="1">
    <location>
        <begin position="234"/>
        <end position="243"/>
    </location>
</feature>
<feature type="compositionally biased region" description="Basic and acidic residues" evidence="1">
    <location>
        <begin position="1"/>
        <end position="13"/>
    </location>
</feature>